<dbReference type="Proteomes" id="UP000887565">
    <property type="component" value="Unplaced"/>
</dbReference>
<dbReference type="Pfam" id="PF10237">
    <property type="entry name" value="N6-adenineMlase"/>
    <property type="match status" value="1"/>
</dbReference>
<organism evidence="6 7">
    <name type="scientific">Romanomermis culicivorax</name>
    <name type="common">Nematode worm</name>
    <dbReference type="NCBI Taxonomy" id="13658"/>
    <lineage>
        <taxon>Eukaryota</taxon>
        <taxon>Metazoa</taxon>
        <taxon>Ecdysozoa</taxon>
        <taxon>Nematoda</taxon>
        <taxon>Enoplea</taxon>
        <taxon>Dorylaimia</taxon>
        <taxon>Mermithida</taxon>
        <taxon>Mermithoidea</taxon>
        <taxon>Mermithidae</taxon>
        <taxon>Romanomermis</taxon>
    </lineage>
</organism>
<accession>A0A915HKV5</accession>
<comment type="function">
    <text evidence="5">S-adenosyl-L-methionine-dependent protein-lysine N-methyltransferase that methylates elongation factor 1-alpha.</text>
</comment>
<comment type="similarity">
    <text evidence="5">Belongs to the class I-like SAM-binding methyltransferase superfamily. EFM5 family.</text>
</comment>
<proteinExistence type="inferred from homology"/>
<sequence length="223" mass="26298">MENSTIDDEDMPILSESTLLALQQFYAEKKIRDCIEETDYLKVNEASENLIQEDWNLSQFWYTEKTASILAEECIKLAGSDSRIACLCSPTVFRVLFNRKSTEFNAYLFEFDRRFEKMYGQNFVFYDYKDCPREKCEHLRGIFDVLLIDPPFLSDECFRKVRQFVNFLSHENSKLIVCSGAIMEDAILELFKANPCQNFRPEHVRKLGNEFYCYLNYVSEDLS</sequence>
<evidence type="ECO:0000256" key="3">
    <source>
        <dbReference type="ARBA" id="ARBA00022603"/>
    </source>
</evidence>
<dbReference type="HAMAP" id="MF_03187">
    <property type="entry name" value="Methyltr_EFM5"/>
    <property type="match status" value="1"/>
</dbReference>
<dbReference type="InterPro" id="IPR019369">
    <property type="entry name" value="Efm5/EEF1AKMT1"/>
</dbReference>
<dbReference type="OMA" id="CNFRPEH"/>
<evidence type="ECO:0000256" key="1">
    <source>
        <dbReference type="ARBA" id="ARBA00004496"/>
    </source>
</evidence>
<dbReference type="GO" id="GO:0005737">
    <property type="term" value="C:cytoplasm"/>
    <property type="evidence" value="ECO:0007669"/>
    <property type="project" value="UniProtKB-SubCell"/>
</dbReference>
<evidence type="ECO:0000313" key="6">
    <source>
        <dbReference type="Proteomes" id="UP000887565"/>
    </source>
</evidence>
<reference evidence="7" key="1">
    <citation type="submission" date="2022-11" db="UniProtKB">
        <authorList>
            <consortium name="WormBaseParasite"/>
        </authorList>
    </citation>
    <scope>IDENTIFICATION</scope>
</reference>
<dbReference type="InterPro" id="IPR041370">
    <property type="entry name" value="Mlase_EEF1AKMT1/ZCCHC4"/>
</dbReference>
<keyword evidence="2 5" id="KW-0963">Cytoplasm</keyword>
<dbReference type="AlphaFoldDB" id="A0A915HKV5"/>
<dbReference type="PANTHER" id="PTHR13200:SF0">
    <property type="entry name" value="EEF1A LYSINE METHYLTRANSFERASE 1"/>
    <property type="match status" value="1"/>
</dbReference>
<comment type="subcellular location">
    <subcellularLocation>
        <location evidence="1 5">Cytoplasm</location>
    </subcellularLocation>
</comment>
<keyword evidence="6" id="KW-1185">Reference proteome</keyword>
<evidence type="ECO:0000313" key="7">
    <source>
        <dbReference type="WBParaSite" id="nRc.2.0.1.t02181-RA"/>
    </source>
</evidence>
<dbReference type="EC" id="2.1.1.-" evidence="5"/>
<keyword evidence="3 5" id="KW-0489">Methyltransferase</keyword>
<dbReference type="WBParaSite" id="nRc.2.0.1.t02181-RA">
    <property type="protein sequence ID" value="nRc.2.0.1.t02181-RA"/>
    <property type="gene ID" value="nRc.2.0.1.g02181"/>
</dbReference>
<evidence type="ECO:0000256" key="2">
    <source>
        <dbReference type="ARBA" id="ARBA00022490"/>
    </source>
</evidence>
<evidence type="ECO:0000256" key="5">
    <source>
        <dbReference type="HAMAP-Rule" id="MF_03187"/>
    </source>
</evidence>
<protein>
    <recommendedName>
        <fullName evidence="5">Protein-lysine N-methyltransferase</fullName>
        <ecNumber evidence="5">2.1.1.-</ecNumber>
    </recommendedName>
</protein>
<dbReference type="GO" id="GO:0032259">
    <property type="term" value="P:methylation"/>
    <property type="evidence" value="ECO:0007669"/>
    <property type="project" value="UniProtKB-KW"/>
</dbReference>
<keyword evidence="4 5" id="KW-0808">Transferase</keyword>
<dbReference type="PANTHER" id="PTHR13200">
    <property type="entry name" value="EEF1A LYSINE METHYLTRANSFERASE 1"/>
    <property type="match status" value="1"/>
</dbReference>
<name>A0A915HKV5_ROMCU</name>
<dbReference type="GO" id="GO:0016279">
    <property type="term" value="F:protein-lysine N-methyltransferase activity"/>
    <property type="evidence" value="ECO:0007669"/>
    <property type="project" value="UniProtKB-UniRule"/>
</dbReference>
<evidence type="ECO:0000256" key="4">
    <source>
        <dbReference type="ARBA" id="ARBA00022679"/>
    </source>
</evidence>